<evidence type="ECO:0000256" key="4">
    <source>
        <dbReference type="ARBA" id="ARBA00022575"/>
    </source>
</evidence>
<evidence type="ECO:0000256" key="5">
    <source>
        <dbReference type="ARBA" id="ARBA00022617"/>
    </source>
</evidence>
<dbReference type="SUPFAM" id="SSF46458">
    <property type="entry name" value="Globin-like"/>
    <property type="match status" value="1"/>
</dbReference>
<proteinExistence type="inferred from homology"/>
<comment type="similarity">
    <text evidence="2">In the C-terminal section; belongs to the flavoprotein pyridine nucleotide cytochrome reductase family.</text>
</comment>
<dbReference type="InterPro" id="IPR008333">
    <property type="entry name" value="Cbr1-like_FAD-bd_dom"/>
</dbReference>
<keyword evidence="17" id="KW-0223">Dioxygenase</keyword>
<keyword evidence="7" id="KW-0479">Metal-binding</keyword>
<dbReference type="PROSITE" id="PS01033">
    <property type="entry name" value="GLOBIN"/>
    <property type="match status" value="1"/>
</dbReference>
<evidence type="ECO:0000256" key="6">
    <source>
        <dbReference type="ARBA" id="ARBA00022621"/>
    </source>
</evidence>
<keyword evidence="9" id="KW-0408">Iron</keyword>
<dbReference type="Pfam" id="PF00175">
    <property type="entry name" value="NAD_binding_1"/>
    <property type="match status" value="1"/>
</dbReference>
<comment type="similarity">
    <text evidence="14">Belongs to the globin family.</text>
</comment>
<evidence type="ECO:0000256" key="13">
    <source>
        <dbReference type="ARBA" id="ARBA00049433"/>
    </source>
</evidence>
<dbReference type="Pfam" id="PF00042">
    <property type="entry name" value="Globin"/>
    <property type="match status" value="1"/>
</dbReference>
<accession>A0ABY4RFV8</accession>
<keyword evidence="6 14" id="KW-0561">Oxygen transport</keyword>
<evidence type="ECO:0000313" key="18">
    <source>
        <dbReference type="Proteomes" id="UP001056635"/>
    </source>
</evidence>
<evidence type="ECO:0000256" key="3">
    <source>
        <dbReference type="ARBA" id="ARBA00012229"/>
    </source>
</evidence>
<evidence type="ECO:0000256" key="7">
    <source>
        <dbReference type="ARBA" id="ARBA00022723"/>
    </source>
</evidence>
<evidence type="ECO:0000256" key="10">
    <source>
        <dbReference type="ARBA" id="ARBA00023027"/>
    </source>
</evidence>
<evidence type="ECO:0000256" key="12">
    <source>
        <dbReference type="ARBA" id="ARBA00048649"/>
    </source>
</evidence>
<dbReference type="InterPro" id="IPR000971">
    <property type="entry name" value="Globin"/>
</dbReference>
<gene>
    <name evidence="17" type="ORF">K6958_09350</name>
</gene>
<evidence type="ECO:0000259" key="15">
    <source>
        <dbReference type="PROSITE" id="PS01033"/>
    </source>
</evidence>
<comment type="cofactor">
    <cofactor evidence="1">
        <name>heme b</name>
        <dbReference type="ChEBI" id="CHEBI:60344"/>
    </cofactor>
</comment>
<keyword evidence="17" id="KW-0560">Oxidoreductase</keyword>
<name>A0ABY4RFV8_9GAMM</name>
<evidence type="ECO:0000256" key="11">
    <source>
        <dbReference type="ARBA" id="ARBA00025094"/>
    </source>
</evidence>
<evidence type="ECO:0000313" key="17">
    <source>
        <dbReference type="EMBL" id="UQY45820.1"/>
    </source>
</evidence>
<keyword evidence="18" id="KW-1185">Reference proteome</keyword>
<evidence type="ECO:0000256" key="2">
    <source>
        <dbReference type="ARBA" id="ARBA00006401"/>
    </source>
</evidence>
<evidence type="ECO:0000259" key="16">
    <source>
        <dbReference type="PROSITE" id="PS51384"/>
    </source>
</evidence>
<dbReference type="Gene3D" id="2.40.30.10">
    <property type="entry name" value="Translation factors"/>
    <property type="match status" value="1"/>
</dbReference>
<feature type="domain" description="FAD-binding FR-type" evidence="16">
    <location>
        <begin position="152"/>
        <end position="264"/>
    </location>
</feature>
<feature type="domain" description="Globin" evidence="15">
    <location>
        <begin position="1"/>
        <end position="138"/>
    </location>
</feature>
<dbReference type="GO" id="GO:0051213">
    <property type="term" value="F:dioxygenase activity"/>
    <property type="evidence" value="ECO:0007669"/>
    <property type="project" value="UniProtKB-KW"/>
</dbReference>
<dbReference type="Pfam" id="PF00970">
    <property type="entry name" value="FAD_binding_6"/>
    <property type="match status" value="1"/>
</dbReference>
<dbReference type="PROSITE" id="PS51384">
    <property type="entry name" value="FAD_FR"/>
    <property type="match status" value="1"/>
</dbReference>
<evidence type="ECO:0000256" key="9">
    <source>
        <dbReference type="ARBA" id="ARBA00023004"/>
    </source>
</evidence>
<dbReference type="PANTHER" id="PTHR43396">
    <property type="entry name" value="FLAVOHEMOPROTEIN"/>
    <property type="match status" value="1"/>
</dbReference>
<dbReference type="InterPro" id="IPR009050">
    <property type="entry name" value="Globin-like_sf"/>
</dbReference>
<comment type="catalytic activity">
    <reaction evidence="13">
        <text>2 nitric oxide + NADPH + 2 O2 = 2 nitrate + NADP(+) + H(+)</text>
        <dbReference type="Rhea" id="RHEA:19465"/>
        <dbReference type="ChEBI" id="CHEBI:15378"/>
        <dbReference type="ChEBI" id="CHEBI:15379"/>
        <dbReference type="ChEBI" id="CHEBI:16480"/>
        <dbReference type="ChEBI" id="CHEBI:17632"/>
        <dbReference type="ChEBI" id="CHEBI:57783"/>
        <dbReference type="ChEBI" id="CHEBI:58349"/>
        <dbReference type="EC" id="1.14.12.17"/>
    </reaction>
</comment>
<reference evidence="17" key="1">
    <citation type="submission" date="2021-09" db="EMBL/GenBank/DDBJ databases">
        <title>First case of bloodstream infection caused by Mixta hanseatica sp. nov., a member of the Erwiniaceae family.</title>
        <authorList>
            <person name="Both A."/>
            <person name="Huang J."/>
            <person name="Wenzel P."/>
            <person name="Aepfelbacher M."/>
            <person name="Rohde H."/>
            <person name="Christner M."/>
            <person name="Hentschke M."/>
        </authorList>
    </citation>
    <scope>NUCLEOTIDE SEQUENCE</scope>
    <source>
        <strain evidence="17">X22927</strain>
    </source>
</reference>
<dbReference type="SUPFAM" id="SSF63380">
    <property type="entry name" value="Riboflavin synthase domain-like"/>
    <property type="match status" value="1"/>
</dbReference>
<organism evidence="17 18">
    <name type="scientific">Mixta hanseatica</name>
    <dbReference type="NCBI Taxonomy" id="2872648"/>
    <lineage>
        <taxon>Bacteria</taxon>
        <taxon>Pseudomonadati</taxon>
        <taxon>Pseudomonadota</taxon>
        <taxon>Gammaproteobacteria</taxon>
        <taxon>Enterobacterales</taxon>
        <taxon>Erwiniaceae</taxon>
        <taxon>Mixta</taxon>
    </lineage>
</organism>
<dbReference type="Proteomes" id="UP001056635">
    <property type="component" value="Chromosome"/>
</dbReference>
<keyword evidence="14" id="KW-0813">Transport</keyword>
<dbReference type="PANTHER" id="PTHR43396:SF3">
    <property type="entry name" value="FLAVOHEMOPROTEIN"/>
    <property type="match status" value="1"/>
</dbReference>
<dbReference type="InterPro" id="IPR017938">
    <property type="entry name" value="Riboflavin_synthase-like_b-brl"/>
</dbReference>
<keyword evidence="8" id="KW-0521">NADP</keyword>
<dbReference type="InterPro" id="IPR017927">
    <property type="entry name" value="FAD-bd_FR_type"/>
</dbReference>
<comment type="catalytic activity">
    <reaction evidence="12">
        <text>2 nitric oxide + NADH + 2 O2 = 2 nitrate + NAD(+) + H(+)</text>
        <dbReference type="Rhea" id="RHEA:19469"/>
        <dbReference type="ChEBI" id="CHEBI:15378"/>
        <dbReference type="ChEBI" id="CHEBI:15379"/>
        <dbReference type="ChEBI" id="CHEBI:16480"/>
        <dbReference type="ChEBI" id="CHEBI:17632"/>
        <dbReference type="ChEBI" id="CHEBI:57540"/>
        <dbReference type="ChEBI" id="CHEBI:57945"/>
        <dbReference type="EC" id="1.14.12.17"/>
    </reaction>
</comment>
<dbReference type="EMBL" id="CP082904">
    <property type="protein sequence ID" value="UQY45820.1"/>
    <property type="molecule type" value="Genomic_DNA"/>
</dbReference>
<keyword evidence="10" id="KW-0520">NAD</keyword>
<protein>
    <recommendedName>
        <fullName evidence="3">nitric oxide dioxygenase</fullName>
        <ecNumber evidence="3">1.14.12.17</ecNumber>
    </recommendedName>
</protein>
<evidence type="ECO:0000256" key="14">
    <source>
        <dbReference type="RuleBase" id="RU000356"/>
    </source>
</evidence>
<keyword evidence="5 14" id="KW-0349">Heme</keyword>
<keyword evidence="4" id="KW-0216">Detoxification</keyword>
<dbReference type="Gene3D" id="3.40.50.80">
    <property type="entry name" value="Nucleotide-binding domain of ferredoxin-NADP reductase (FNR) module"/>
    <property type="match status" value="1"/>
</dbReference>
<sequence length="427" mass="47417">MLSERQKERVRATVPVLKENGEALTDYFYKRMLKNNPRLKETFNMGHQRSGAQAKALAGAVLAYAENIDDPSVLMPVVELICHKHVSLNIQSPDYNIVGENLLHSISEVLNIPMDDELITAWGVAYQQLADIFIATENQLYDERKNSTGSWVGWRNFVVDKKVKESSEITSFYLVPQDGGALPSYKPGQYITLRVEVPALGIKQPRQYSLSSSPEDAYLRISVKREDARTEGQDPGYVSSTLHDHIDEGSVVELSAPAGNFYLLNPDTTNVLISAGVGLTPMISMVNHLLAEHADPNVNPALREGTQSGSETASALKKDIYFIHAARSSEVHALRKELENLASANPNLHLFIAYENVKESEVAGKDYHMQGRLDLNALPAEYLPKEADYYLCGPIPFMQEQYRALIALGIPQEKIYSEAFGTGGLHL</sequence>
<dbReference type="EC" id="1.14.12.17" evidence="3"/>
<evidence type="ECO:0000256" key="1">
    <source>
        <dbReference type="ARBA" id="ARBA00001970"/>
    </source>
</evidence>
<dbReference type="InterPro" id="IPR001433">
    <property type="entry name" value="OxRdtase_FAD/NAD-bd"/>
</dbReference>
<dbReference type="SUPFAM" id="SSF52343">
    <property type="entry name" value="Ferredoxin reductase-like, C-terminal NADP-linked domain"/>
    <property type="match status" value="1"/>
</dbReference>
<dbReference type="CDD" id="cd14779">
    <property type="entry name" value="FHP_Ae-globin-like"/>
    <property type="match status" value="1"/>
</dbReference>
<dbReference type="Gene3D" id="1.10.490.10">
    <property type="entry name" value="Globins"/>
    <property type="match status" value="1"/>
</dbReference>
<dbReference type="RefSeq" id="WP_249894374.1">
    <property type="nucleotide sequence ID" value="NZ_CP082904.1"/>
</dbReference>
<dbReference type="InterPro" id="IPR012292">
    <property type="entry name" value="Globin/Proto"/>
</dbReference>
<evidence type="ECO:0000256" key="8">
    <source>
        <dbReference type="ARBA" id="ARBA00022857"/>
    </source>
</evidence>
<comment type="function">
    <text evidence="11">Is involved in NO detoxification in an aerobic process, termed nitric oxide dioxygenase (NOD) reaction that utilizes O(2) and NAD(P)H to convert NO to nitrate, which protects the bacterium from various noxious nitrogen compounds. Therefore, plays a central role in the inducible response to nitrosative stress.</text>
</comment>
<dbReference type="InterPro" id="IPR039261">
    <property type="entry name" value="FNR_nucleotide-bd"/>
</dbReference>
<dbReference type="CDD" id="cd06184">
    <property type="entry name" value="flavohem_like_fad_nad_binding"/>
    <property type="match status" value="1"/>
</dbReference>